<keyword evidence="9" id="KW-1185">Reference proteome</keyword>
<name>I0WE69_9FLAO</name>
<comment type="cofactor">
    <cofactor evidence="2">
        <name>Mg(2+)</name>
        <dbReference type="ChEBI" id="CHEBI:18420"/>
    </cofactor>
</comment>
<dbReference type="InterPro" id="IPR000086">
    <property type="entry name" value="NUDIX_hydrolase_dom"/>
</dbReference>
<evidence type="ECO:0000256" key="1">
    <source>
        <dbReference type="ARBA" id="ARBA00001936"/>
    </source>
</evidence>
<dbReference type="OrthoDB" id="9802805at2"/>
<keyword evidence="5" id="KW-0460">Magnesium</keyword>
<proteinExistence type="predicted"/>
<dbReference type="GO" id="GO:0010945">
    <property type="term" value="F:coenzyme A diphosphatase activity"/>
    <property type="evidence" value="ECO:0007669"/>
    <property type="project" value="InterPro"/>
</dbReference>
<comment type="caution">
    <text evidence="8">The sequence shown here is derived from an EMBL/GenBank/DDBJ whole genome shotgun (WGS) entry which is preliminary data.</text>
</comment>
<dbReference type="Gene3D" id="3.90.79.10">
    <property type="entry name" value="Nucleoside Triphosphate Pyrophosphohydrolase"/>
    <property type="match status" value="1"/>
</dbReference>
<evidence type="ECO:0000256" key="4">
    <source>
        <dbReference type="ARBA" id="ARBA00022801"/>
    </source>
</evidence>
<protein>
    <submittedName>
        <fullName evidence="8">Nudix hydrolase</fullName>
    </submittedName>
</protein>
<evidence type="ECO:0000256" key="5">
    <source>
        <dbReference type="ARBA" id="ARBA00022842"/>
    </source>
</evidence>
<dbReference type="InterPro" id="IPR015797">
    <property type="entry name" value="NUDIX_hydrolase-like_dom_sf"/>
</dbReference>
<dbReference type="PANTHER" id="PTHR12992:SF11">
    <property type="entry name" value="MITOCHONDRIAL COENZYME A DIPHOSPHATASE NUDT8"/>
    <property type="match status" value="1"/>
</dbReference>
<keyword evidence="4 8" id="KW-0378">Hydrolase</keyword>
<accession>I0WE69</accession>
<feature type="domain" description="Nudix hydrolase" evidence="7">
    <location>
        <begin position="46"/>
        <end position="186"/>
    </location>
</feature>
<dbReference type="CDD" id="cd03426">
    <property type="entry name" value="NUDIX_CoAse_Nudt7"/>
    <property type="match status" value="1"/>
</dbReference>
<sequence length="213" mass="23791">MNFNDFKHLASKIQNLELPGEEAHFKMSPLVRIAQLKSVKLSERDPRIAAVMALCYPSENNLATLLLILRKTYQGVHSNQVGFPGGKAEVFDKDLLATAFRETHEEVGVESHSVTVVKSLSQVYIPPSNFIVQPFLGFSDHKPQFIIQESEVEKLIEVPVSMLLDPSNVVSEIMHTSYAENIEVPTYNLSGYSVWGATAMMLSEIKELVIKAM</sequence>
<evidence type="ECO:0000256" key="2">
    <source>
        <dbReference type="ARBA" id="ARBA00001946"/>
    </source>
</evidence>
<dbReference type="RefSeq" id="WP_008239211.1">
    <property type="nucleotide sequence ID" value="NZ_AJJU01000009.1"/>
</dbReference>
<keyword evidence="3" id="KW-0479">Metal-binding</keyword>
<dbReference type="InterPro" id="IPR045121">
    <property type="entry name" value="CoAse"/>
</dbReference>
<evidence type="ECO:0000256" key="3">
    <source>
        <dbReference type="ARBA" id="ARBA00022723"/>
    </source>
</evidence>
<reference evidence="8 9" key="1">
    <citation type="journal article" date="2012" name="J. Bacteriol.">
        <title>Genome Sequence of the Halotolerant Bacterium Imtechella halotolerans K1T.</title>
        <authorList>
            <person name="Kumar S."/>
            <person name="Vikram S."/>
            <person name="Subramanian S."/>
            <person name="Raghava G.P."/>
            <person name="Pinnaka A.K."/>
        </authorList>
    </citation>
    <scope>NUCLEOTIDE SEQUENCE [LARGE SCALE GENOMIC DNA]</scope>
    <source>
        <strain evidence="8 9">K1</strain>
    </source>
</reference>
<evidence type="ECO:0000313" key="8">
    <source>
        <dbReference type="EMBL" id="EID74685.1"/>
    </source>
</evidence>
<evidence type="ECO:0000256" key="6">
    <source>
        <dbReference type="ARBA" id="ARBA00023211"/>
    </source>
</evidence>
<dbReference type="AlphaFoldDB" id="I0WE69"/>
<comment type="cofactor">
    <cofactor evidence="1">
        <name>Mn(2+)</name>
        <dbReference type="ChEBI" id="CHEBI:29035"/>
    </cofactor>
</comment>
<gene>
    <name evidence="8" type="ORF">W5A_07892</name>
</gene>
<keyword evidence="6" id="KW-0464">Manganese</keyword>
<dbReference type="GO" id="GO:0046872">
    <property type="term" value="F:metal ion binding"/>
    <property type="evidence" value="ECO:0007669"/>
    <property type="project" value="UniProtKB-KW"/>
</dbReference>
<dbReference type="PROSITE" id="PS51462">
    <property type="entry name" value="NUDIX"/>
    <property type="match status" value="1"/>
</dbReference>
<dbReference type="EMBL" id="AJJU01000009">
    <property type="protein sequence ID" value="EID74685.1"/>
    <property type="molecule type" value="Genomic_DNA"/>
</dbReference>
<dbReference type="PATRIC" id="fig|946077.3.peg.1598"/>
<dbReference type="SUPFAM" id="SSF55811">
    <property type="entry name" value="Nudix"/>
    <property type="match status" value="1"/>
</dbReference>
<evidence type="ECO:0000259" key="7">
    <source>
        <dbReference type="PROSITE" id="PS51462"/>
    </source>
</evidence>
<dbReference type="Proteomes" id="UP000005938">
    <property type="component" value="Unassembled WGS sequence"/>
</dbReference>
<evidence type="ECO:0000313" key="9">
    <source>
        <dbReference type="Proteomes" id="UP000005938"/>
    </source>
</evidence>
<dbReference type="STRING" id="946077.W5A_07892"/>
<dbReference type="PANTHER" id="PTHR12992">
    <property type="entry name" value="NUDIX HYDROLASE"/>
    <property type="match status" value="1"/>
</dbReference>
<organism evidence="8 9">
    <name type="scientific">Imtechella halotolerans K1</name>
    <dbReference type="NCBI Taxonomy" id="946077"/>
    <lineage>
        <taxon>Bacteria</taxon>
        <taxon>Pseudomonadati</taxon>
        <taxon>Bacteroidota</taxon>
        <taxon>Flavobacteriia</taxon>
        <taxon>Flavobacteriales</taxon>
        <taxon>Flavobacteriaceae</taxon>
        <taxon>Imtechella</taxon>
    </lineage>
</organism>
<dbReference type="eggNOG" id="COG0494">
    <property type="taxonomic scope" value="Bacteria"/>
</dbReference>
<dbReference type="Pfam" id="PF00293">
    <property type="entry name" value="NUDIX"/>
    <property type="match status" value="1"/>
</dbReference>